<evidence type="ECO:0000256" key="3">
    <source>
        <dbReference type="ARBA" id="ARBA00023242"/>
    </source>
</evidence>
<reference evidence="6" key="2">
    <citation type="submission" date="2023-06" db="EMBL/GenBank/DDBJ databases">
        <authorList>
            <consortium name="Lawrence Berkeley National Laboratory"/>
            <person name="Haridas S."/>
            <person name="Hensen N."/>
            <person name="Bonometti L."/>
            <person name="Westerberg I."/>
            <person name="Brannstrom I.O."/>
            <person name="Guillou S."/>
            <person name="Cros-Aarteil S."/>
            <person name="Calhoun S."/>
            <person name="Kuo A."/>
            <person name="Mondo S."/>
            <person name="Pangilinan J."/>
            <person name="Riley R."/>
            <person name="Labutti K."/>
            <person name="Andreopoulos B."/>
            <person name="Lipzen A."/>
            <person name="Chen C."/>
            <person name="Yanf M."/>
            <person name="Daum C."/>
            <person name="Ng V."/>
            <person name="Clum A."/>
            <person name="Steindorff A."/>
            <person name="Ohm R."/>
            <person name="Martin F."/>
            <person name="Silar P."/>
            <person name="Natvig D."/>
            <person name="Lalanne C."/>
            <person name="Gautier V."/>
            <person name="Ament-Velasquez S.L."/>
            <person name="Kruys A."/>
            <person name="Hutchinson M.I."/>
            <person name="Powell A.J."/>
            <person name="Barry K."/>
            <person name="Miller A.N."/>
            <person name="Grigoriev I.V."/>
            <person name="Debuchy R."/>
            <person name="Gladieux P."/>
            <person name="Thoren M.H."/>
            <person name="Johannesson H."/>
        </authorList>
    </citation>
    <scope>NUCLEOTIDE SEQUENCE</scope>
    <source>
        <strain evidence="6">CBS 118394</strain>
    </source>
</reference>
<comment type="similarity">
    <text evidence="2 4">Belongs to the Mediator complex subunit 11 family.</text>
</comment>
<keyword evidence="4" id="KW-0805">Transcription regulation</keyword>
<feature type="compositionally biased region" description="Polar residues" evidence="5">
    <location>
        <begin position="128"/>
        <end position="139"/>
    </location>
</feature>
<evidence type="ECO:0000256" key="1">
    <source>
        <dbReference type="ARBA" id="ARBA00004123"/>
    </source>
</evidence>
<dbReference type="Pfam" id="PF10280">
    <property type="entry name" value="Med11"/>
    <property type="match status" value="1"/>
</dbReference>
<keyword evidence="7" id="KW-1185">Reference proteome</keyword>
<evidence type="ECO:0000256" key="5">
    <source>
        <dbReference type="SAM" id="MobiDB-lite"/>
    </source>
</evidence>
<feature type="compositionally biased region" description="Low complexity" evidence="5">
    <location>
        <begin position="9"/>
        <end position="19"/>
    </location>
</feature>
<dbReference type="InterPro" id="IPR019404">
    <property type="entry name" value="Mediator_Med11"/>
</dbReference>
<evidence type="ECO:0000313" key="7">
    <source>
        <dbReference type="Proteomes" id="UP001283341"/>
    </source>
</evidence>
<evidence type="ECO:0000313" key="6">
    <source>
        <dbReference type="EMBL" id="KAK3325348.1"/>
    </source>
</evidence>
<dbReference type="GO" id="GO:0003712">
    <property type="term" value="F:transcription coregulator activity"/>
    <property type="evidence" value="ECO:0007669"/>
    <property type="project" value="InterPro"/>
</dbReference>
<proteinExistence type="inferred from homology"/>
<dbReference type="EMBL" id="JAUEDM010000002">
    <property type="protein sequence ID" value="KAK3325348.1"/>
    <property type="molecule type" value="Genomic_DNA"/>
</dbReference>
<gene>
    <name evidence="4" type="primary">MED11</name>
    <name evidence="6" type="ORF">B0H66DRAFT_119651</name>
</gene>
<evidence type="ECO:0000256" key="2">
    <source>
        <dbReference type="ARBA" id="ARBA00008186"/>
    </source>
</evidence>
<dbReference type="GO" id="GO:0006357">
    <property type="term" value="P:regulation of transcription by RNA polymerase II"/>
    <property type="evidence" value="ECO:0007669"/>
    <property type="project" value="InterPro"/>
</dbReference>
<dbReference type="Proteomes" id="UP001283341">
    <property type="component" value="Unassembled WGS sequence"/>
</dbReference>
<accession>A0AAE0IHL3</accession>
<name>A0AAE0IHL3_9PEZI</name>
<feature type="compositionally biased region" description="Gly residues" evidence="5">
    <location>
        <begin position="156"/>
        <end position="176"/>
    </location>
</feature>
<sequence length="239" mass="25016">MNYGNNATQQQQQQQQQQQPQPPGQQLNDANDAEMHIHEPFTTAEHLEQLSNIDNDIVSLLQHTSDAMKFIVQAPAATPSETTLTTDAASRFTASQTEFIDTLDRIDKHLRRQIYALEEAGIITLRSSTSDQQPVSQISDGGGGEGGTSAAAAAAAGGGGGGASGGRGGAGKGGPRTNGLIPDGMGRYGGLDVGVLNMAGNTVERDMESELWKNARKLLETVAAKQAQAAANGVDSMQE</sequence>
<protein>
    <recommendedName>
        <fullName evidence="4">Mediator of RNA polymerase II transcription subunit 11</fullName>
    </recommendedName>
    <alternativeName>
        <fullName evidence="4">Mediator complex subunit 11</fullName>
    </alternativeName>
</protein>
<comment type="function">
    <text evidence="4">Component of the Mediator complex, a coactivator involved in the regulated transcription of nearly all RNA polymerase II-dependent genes. Mediator functions as a bridge to convey information from gene-specific regulatory proteins to the basal RNA polymerase II transcription machinery. Mediator is recruited to promoters by direct interactions with regulatory proteins and serves as a scaffold for the assembly of a functional pre-initiation complex with RNA polymerase II and the general transcription factors.</text>
</comment>
<reference evidence="6" key="1">
    <citation type="journal article" date="2023" name="Mol. Phylogenet. Evol.">
        <title>Genome-scale phylogeny and comparative genomics of the fungal order Sordariales.</title>
        <authorList>
            <person name="Hensen N."/>
            <person name="Bonometti L."/>
            <person name="Westerberg I."/>
            <person name="Brannstrom I.O."/>
            <person name="Guillou S."/>
            <person name="Cros-Aarteil S."/>
            <person name="Calhoun S."/>
            <person name="Haridas S."/>
            <person name="Kuo A."/>
            <person name="Mondo S."/>
            <person name="Pangilinan J."/>
            <person name="Riley R."/>
            <person name="LaButti K."/>
            <person name="Andreopoulos B."/>
            <person name="Lipzen A."/>
            <person name="Chen C."/>
            <person name="Yan M."/>
            <person name="Daum C."/>
            <person name="Ng V."/>
            <person name="Clum A."/>
            <person name="Steindorff A."/>
            <person name="Ohm R.A."/>
            <person name="Martin F."/>
            <person name="Silar P."/>
            <person name="Natvig D.O."/>
            <person name="Lalanne C."/>
            <person name="Gautier V."/>
            <person name="Ament-Velasquez S.L."/>
            <person name="Kruys A."/>
            <person name="Hutchinson M.I."/>
            <person name="Powell A.J."/>
            <person name="Barry K."/>
            <person name="Miller A.N."/>
            <person name="Grigoriev I.V."/>
            <person name="Debuchy R."/>
            <person name="Gladieux P."/>
            <person name="Hiltunen Thoren M."/>
            <person name="Johannesson H."/>
        </authorList>
    </citation>
    <scope>NUCLEOTIDE SEQUENCE</scope>
    <source>
        <strain evidence="6">CBS 118394</strain>
    </source>
</reference>
<keyword evidence="4" id="KW-0804">Transcription</keyword>
<comment type="subcellular location">
    <subcellularLocation>
        <location evidence="1 4">Nucleus</location>
    </subcellularLocation>
</comment>
<organism evidence="6 7">
    <name type="scientific">Apodospora peruviana</name>
    <dbReference type="NCBI Taxonomy" id="516989"/>
    <lineage>
        <taxon>Eukaryota</taxon>
        <taxon>Fungi</taxon>
        <taxon>Dikarya</taxon>
        <taxon>Ascomycota</taxon>
        <taxon>Pezizomycotina</taxon>
        <taxon>Sordariomycetes</taxon>
        <taxon>Sordariomycetidae</taxon>
        <taxon>Sordariales</taxon>
        <taxon>Lasiosphaeriaceae</taxon>
        <taxon>Apodospora</taxon>
    </lineage>
</organism>
<dbReference type="AlphaFoldDB" id="A0AAE0IHL3"/>
<feature type="region of interest" description="Disordered" evidence="5">
    <location>
        <begin position="128"/>
        <end position="183"/>
    </location>
</feature>
<dbReference type="PANTHER" id="PTHR22890">
    <property type="entry name" value="MEDIATOR OF RNA POLYMERASE II TRANSCRIPTION SUBUNIT 11"/>
    <property type="match status" value="1"/>
</dbReference>
<feature type="region of interest" description="Disordered" evidence="5">
    <location>
        <begin position="1"/>
        <end position="29"/>
    </location>
</feature>
<dbReference type="GO" id="GO:0016592">
    <property type="term" value="C:mediator complex"/>
    <property type="evidence" value="ECO:0007669"/>
    <property type="project" value="InterPro"/>
</dbReference>
<dbReference type="Gene3D" id="1.10.287.3490">
    <property type="match status" value="1"/>
</dbReference>
<keyword evidence="4" id="KW-0010">Activator</keyword>
<comment type="subunit">
    <text evidence="4">Component of the Mediator complex.</text>
</comment>
<comment type="caution">
    <text evidence="6">The sequence shown here is derived from an EMBL/GenBank/DDBJ whole genome shotgun (WGS) entry which is preliminary data.</text>
</comment>
<evidence type="ECO:0000256" key="4">
    <source>
        <dbReference type="RuleBase" id="RU364147"/>
    </source>
</evidence>
<keyword evidence="3 4" id="KW-0539">Nucleus</keyword>